<name>A0A2Z6R906_9GLOM</name>
<protein>
    <submittedName>
        <fullName evidence="1">Uncharacterized protein</fullName>
    </submittedName>
</protein>
<proteinExistence type="predicted"/>
<evidence type="ECO:0000313" key="1">
    <source>
        <dbReference type="EMBL" id="GBB98540.1"/>
    </source>
</evidence>
<reference evidence="1 2" key="1">
    <citation type="submission" date="2017-11" db="EMBL/GenBank/DDBJ databases">
        <title>The genome of Rhizophagus clarus HR1 reveals common genetic basis of auxotrophy among arbuscular mycorrhizal fungi.</title>
        <authorList>
            <person name="Kobayashi Y."/>
        </authorList>
    </citation>
    <scope>NUCLEOTIDE SEQUENCE [LARGE SCALE GENOMIC DNA]</scope>
    <source>
        <strain evidence="1 2">HR1</strain>
    </source>
</reference>
<dbReference type="EMBL" id="BEXD01002511">
    <property type="protein sequence ID" value="GBB98540.1"/>
    <property type="molecule type" value="Genomic_DNA"/>
</dbReference>
<dbReference type="AlphaFoldDB" id="A0A2Z6R906"/>
<comment type="caution">
    <text evidence="1">The sequence shown here is derived from an EMBL/GenBank/DDBJ whole genome shotgun (WGS) entry which is preliminary data.</text>
</comment>
<accession>A0A2Z6R906</accession>
<organism evidence="1 2">
    <name type="scientific">Rhizophagus clarus</name>
    <dbReference type="NCBI Taxonomy" id="94130"/>
    <lineage>
        <taxon>Eukaryota</taxon>
        <taxon>Fungi</taxon>
        <taxon>Fungi incertae sedis</taxon>
        <taxon>Mucoromycota</taxon>
        <taxon>Glomeromycotina</taxon>
        <taxon>Glomeromycetes</taxon>
        <taxon>Glomerales</taxon>
        <taxon>Glomeraceae</taxon>
        <taxon>Rhizophagus</taxon>
    </lineage>
</organism>
<sequence length="141" mass="16236">MTDKGQYKIHGDCAIFLDAKKKRKKTAINKKDKKLDLKILDANENIQAYIKRLQSDQEIEIPAPTQDDSSVSKYFKSIKLYAITQNKDLDDFNIKIDFIIGLSLDNKRCVYLYAIGRHSHLWVDTPRLSKSFESVSESGYS</sequence>
<gene>
    <name evidence="1" type="ORF">RclHR1_32580001</name>
</gene>
<evidence type="ECO:0000313" key="2">
    <source>
        <dbReference type="Proteomes" id="UP000247702"/>
    </source>
</evidence>
<dbReference type="Proteomes" id="UP000247702">
    <property type="component" value="Unassembled WGS sequence"/>
</dbReference>
<keyword evidence="2" id="KW-1185">Reference proteome</keyword>